<protein>
    <submittedName>
        <fullName evidence="1">Uncharacterized protein</fullName>
    </submittedName>
</protein>
<dbReference type="AlphaFoldDB" id="A0A820DJ55"/>
<proteinExistence type="predicted"/>
<sequence length="100" mass="11899">IIINETTRIDSFQKTNIIIIERVYTRNKQEILLKRPLLLYLYIESAEIYPLEYLKSINNKLFPISFQHFQTENNSKKNIKQSTFCGYDSFDIHTAKPIKV</sequence>
<dbReference type="Proteomes" id="UP000663874">
    <property type="component" value="Unassembled WGS sequence"/>
</dbReference>
<evidence type="ECO:0000313" key="1">
    <source>
        <dbReference type="EMBL" id="CAF4232698.1"/>
    </source>
</evidence>
<comment type="caution">
    <text evidence="1">The sequence shown here is derived from an EMBL/GenBank/DDBJ whole genome shotgun (WGS) entry which is preliminary data.</text>
</comment>
<gene>
    <name evidence="1" type="ORF">FNK824_LOCUS37788</name>
</gene>
<feature type="non-terminal residue" evidence="1">
    <location>
        <position position="1"/>
    </location>
</feature>
<dbReference type="EMBL" id="CAJOBE010019940">
    <property type="protein sequence ID" value="CAF4232698.1"/>
    <property type="molecule type" value="Genomic_DNA"/>
</dbReference>
<name>A0A820DJ55_9BILA</name>
<reference evidence="1" key="1">
    <citation type="submission" date="2021-02" db="EMBL/GenBank/DDBJ databases">
        <authorList>
            <person name="Nowell W R."/>
        </authorList>
    </citation>
    <scope>NUCLEOTIDE SEQUENCE</scope>
</reference>
<evidence type="ECO:0000313" key="2">
    <source>
        <dbReference type="Proteomes" id="UP000663874"/>
    </source>
</evidence>
<accession>A0A820DJ55</accession>
<organism evidence="1 2">
    <name type="scientific">Rotaria sordida</name>
    <dbReference type="NCBI Taxonomy" id="392033"/>
    <lineage>
        <taxon>Eukaryota</taxon>
        <taxon>Metazoa</taxon>
        <taxon>Spiralia</taxon>
        <taxon>Gnathifera</taxon>
        <taxon>Rotifera</taxon>
        <taxon>Eurotatoria</taxon>
        <taxon>Bdelloidea</taxon>
        <taxon>Philodinida</taxon>
        <taxon>Philodinidae</taxon>
        <taxon>Rotaria</taxon>
    </lineage>
</organism>